<reference evidence="2" key="1">
    <citation type="submission" date="2007-04" db="EMBL/GenBank/DDBJ databases">
        <title>Annotation of Pediculus humanus corporis strain USDA.</title>
        <authorList>
            <person name="Kirkness E."/>
            <person name="Hannick L."/>
            <person name="Hass B."/>
            <person name="Bruggner R."/>
            <person name="Lawson D."/>
            <person name="Bidwell S."/>
            <person name="Joardar V."/>
            <person name="Caler E."/>
            <person name="Walenz B."/>
            <person name="Inman J."/>
            <person name="Schobel S."/>
            <person name="Galinsky K."/>
            <person name="Amedeo P."/>
            <person name="Strausberg R."/>
        </authorList>
    </citation>
    <scope>NUCLEOTIDE SEQUENCE</scope>
    <source>
        <strain evidence="2">USDA</strain>
    </source>
</reference>
<dbReference type="AlphaFoldDB" id="E0VIG4"/>
<dbReference type="CTD" id="8238657"/>
<dbReference type="Pfam" id="PF13895">
    <property type="entry name" value="Ig_2"/>
    <property type="match status" value="1"/>
</dbReference>
<dbReference type="RefSeq" id="XP_002425908.1">
    <property type="nucleotide sequence ID" value="XM_002425863.1"/>
</dbReference>
<dbReference type="FunFam" id="2.60.40.10:FF:000437">
    <property type="entry name" value="Beat-IIIc, isoform A"/>
    <property type="match status" value="1"/>
</dbReference>
<dbReference type="InParanoid" id="E0VIG4"/>
<evidence type="ECO:0000259" key="1">
    <source>
        <dbReference type="PROSITE" id="PS50835"/>
    </source>
</evidence>
<dbReference type="GeneID" id="8238657"/>
<dbReference type="Gene3D" id="2.60.40.10">
    <property type="entry name" value="Immunoglobulins"/>
    <property type="match status" value="2"/>
</dbReference>
<dbReference type="OrthoDB" id="10015491at2759"/>
<evidence type="ECO:0000313" key="3">
    <source>
        <dbReference type="EnsemblMetazoa" id="PHUM227380-PA"/>
    </source>
</evidence>
<reference evidence="2" key="2">
    <citation type="submission" date="2007-04" db="EMBL/GenBank/DDBJ databases">
        <title>The genome of the human body louse.</title>
        <authorList>
            <consortium name="The Human Body Louse Genome Consortium"/>
            <person name="Kirkness E."/>
            <person name="Walenz B."/>
            <person name="Hass B."/>
            <person name="Bruggner R."/>
            <person name="Strausberg R."/>
        </authorList>
    </citation>
    <scope>NUCLEOTIDE SEQUENCE</scope>
    <source>
        <strain evidence="2">USDA</strain>
    </source>
</reference>
<keyword evidence="4" id="KW-1185">Reference proteome</keyword>
<accession>E0VIG4</accession>
<protein>
    <submittedName>
        <fullName evidence="2 3">Beat protein, putative</fullName>
    </submittedName>
</protein>
<dbReference type="EnsemblMetazoa" id="PHUM227380-RA">
    <property type="protein sequence ID" value="PHUM227380-PA"/>
    <property type="gene ID" value="PHUM227380"/>
</dbReference>
<dbReference type="InterPro" id="IPR013783">
    <property type="entry name" value="Ig-like_fold"/>
</dbReference>
<organism>
    <name type="scientific">Pediculus humanus subsp. corporis</name>
    <name type="common">Body louse</name>
    <dbReference type="NCBI Taxonomy" id="121224"/>
    <lineage>
        <taxon>Eukaryota</taxon>
        <taxon>Metazoa</taxon>
        <taxon>Ecdysozoa</taxon>
        <taxon>Arthropoda</taxon>
        <taxon>Hexapoda</taxon>
        <taxon>Insecta</taxon>
        <taxon>Pterygota</taxon>
        <taxon>Neoptera</taxon>
        <taxon>Paraneoptera</taxon>
        <taxon>Psocodea</taxon>
        <taxon>Troctomorpha</taxon>
        <taxon>Phthiraptera</taxon>
        <taxon>Anoplura</taxon>
        <taxon>Pediculidae</taxon>
        <taxon>Pediculus</taxon>
    </lineage>
</organism>
<proteinExistence type="predicted"/>
<name>E0VIG4_PEDHC</name>
<reference evidence="3" key="3">
    <citation type="submission" date="2020-05" db="UniProtKB">
        <authorList>
            <consortium name="EnsemblMetazoa"/>
        </authorList>
    </citation>
    <scope>IDENTIFICATION</scope>
    <source>
        <strain evidence="3">USDA</strain>
    </source>
</reference>
<feature type="domain" description="Ig-like" evidence="1">
    <location>
        <begin position="40"/>
        <end position="128"/>
    </location>
</feature>
<dbReference type="InterPro" id="IPR007110">
    <property type="entry name" value="Ig-like_dom"/>
</dbReference>
<dbReference type="PROSITE" id="PS50835">
    <property type="entry name" value="IG_LIKE"/>
    <property type="match status" value="1"/>
</dbReference>
<dbReference type="STRING" id="121224.E0VIG4"/>
<evidence type="ECO:0000313" key="4">
    <source>
        <dbReference type="Proteomes" id="UP000009046"/>
    </source>
</evidence>
<dbReference type="PANTHER" id="PTHR21261">
    <property type="entry name" value="BEAT PROTEIN"/>
    <property type="match status" value="1"/>
</dbReference>
<dbReference type="VEuPathDB" id="VectorBase:PHUM227380"/>
<dbReference type="EMBL" id="DS235199">
    <property type="protein sequence ID" value="EEB13170.1"/>
    <property type="molecule type" value="Genomic_DNA"/>
</dbReference>
<dbReference type="InterPro" id="IPR036179">
    <property type="entry name" value="Ig-like_dom_sf"/>
</dbReference>
<gene>
    <name evidence="3" type="primary">8238657</name>
    <name evidence="2" type="ORF">Phum_PHUM227380</name>
</gene>
<dbReference type="PANTHER" id="PTHR21261:SF5">
    <property type="entry name" value="BEATEN PATH VA, ISOFORM A-RELATED"/>
    <property type="match status" value="1"/>
</dbReference>
<dbReference type="HOGENOM" id="CLU_046048_0_0_1"/>
<sequence length="259" mass="29329">MLQLHVGYFLFWLILTGTAGIKITKLFIPKIIDVRESGILTCEFDLENGKLYSVKWYKNDLEFFRFMPNGNPIVQIFKVDGINLTDKDCNMTTVVLNRLEFTTSGLYTCEVSTEGPYFKTVQTSSNMTVLGIPEKNPTITGIENIYNVGDYVRGNCTSDLSYPVSNIDWYINDNKVESWQLEKYPVIIFNDKMIISTLGISFQVDHSHFSGKGNTMVLKCIANINDISRQTIHISKLADLDVEKLAQGLYGSYGLLLLL</sequence>
<dbReference type="EMBL" id="AAZO01002646">
    <property type="status" value="NOT_ANNOTATED_CDS"/>
    <property type="molecule type" value="Genomic_DNA"/>
</dbReference>
<dbReference type="SUPFAM" id="SSF48726">
    <property type="entry name" value="Immunoglobulin"/>
    <property type="match status" value="1"/>
</dbReference>
<dbReference type="OMA" id="HAYKYRD"/>
<dbReference type="eggNOG" id="ENOG502QU73">
    <property type="taxonomic scope" value="Eukaryota"/>
</dbReference>
<evidence type="ECO:0000313" key="2">
    <source>
        <dbReference type="EMBL" id="EEB13170.1"/>
    </source>
</evidence>
<dbReference type="KEGG" id="phu:Phum_PHUM227380"/>
<dbReference type="Proteomes" id="UP000009046">
    <property type="component" value="Unassembled WGS sequence"/>
</dbReference>